<proteinExistence type="predicted"/>
<evidence type="ECO:0000313" key="1">
    <source>
        <dbReference type="EMBL" id="RAS57888.1"/>
    </source>
</evidence>
<gene>
    <name evidence="1" type="ORF">C8D87_12011</name>
</gene>
<evidence type="ECO:0000313" key="2">
    <source>
        <dbReference type="Proteomes" id="UP000248714"/>
    </source>
</evidence>
<dbReference type="Proteomes" id="UP000248714">
    <property type="component" value="Unassembled WGS sequence"/>
</dbReference>
<keyword evidence="2" id="KW-1185">Reference proteome</keyword>
<protein>
    <submittedName>
        <fullName evidence="1">Uncharacterized protein</fullName>
    </submittedName>
</protein>
<dbReference type="EMBL" id="QLTT01000020">
    <property type="protein sequence ID" value="RAS57888.1"/>
    <property type="molecule type" value="Genomic_DNA"/>
</dbReference>
<sequence>MLALVTEDRTKILLGERADPVPQVSQSELVVVGQREFVCAHAAWLPAETPSKRTARAETTAAQPNGMIVSNGC</sequence>
<accession>A0ABX9DXG8</accession>
<reference evidence="1 2" key="1">
    <citation type="submission" date="2018-06" db="EMBL/GenBank/DDBJ databases">
        <title>Genomic Encyclopedia of Type Strains, Phase IV (KMG-IV): sequencing the most valuable type-strain genomes for metagenomic binning, comparative biology and taxonomic classification.</title>
        <authorList>
            <person name="Goeker M."/>
        </authorList>
    </citation>
    <scope>NUCLEOTIDE SEQUENCE [LARGE SCALE GENOMIC DNA]</scope>
    <source>
        <strain evidence="1 2">DSM 45479</strain>
    </source>
</reference>
<name>A0ABX9DXG8_9PSEU</name>
<comment type="caution">
    <text evidence="1">The sequence shown here is derived from an EMBL/GenBank/DDBJ whole genome shotgun (WGS) entry which is preliminary data.</text>
</comment>
<organism evidence="1 2">
    <name type="scientific">Lentzea atacamensis</name>
    <dbReference type="NCBI Taxonomy" id="531938"/>
    <lineage>
        <taxon>Bacteria</taxon>
        <taxon>Bacillati</taxon>
        <taxon>Actinomycetota</taxon>
        <taxon>Actinomycetes</taxon>
        <taxon>Pseudonocardiales</taxon>
        <taxon>Pseudonocardiaceae</taxon>
        <taxon>Lentzea</taxon>
    </lineage>
</organism>